<keyword evidence="3" id="KW-1185">Reference proteome</keyword>
<dbReference type="Proteomes" id="UP000018144">
    <property type="component" value="Unassembled WGS sequence"/>
</dbReference>
<reference evidence="2 3" key="1">
    <citation type="journal article" date="2013" name="PLoS Genet.">
        <title>The genome and development-dependent transcriptomes of Pyronema confluens: a window into fungal evolution.</title>
        <authorList>
            <person name="Traeger S."/>
            <person name="Altegoer F."/>
            <person name="Freitag M."/>
            <person name="Gabaldon T."/>
            <person name="Kempken F."/>
            <person name="Kumar A."/>
            <person name="Marcet-Houben M."/>
            <person name="Poggeler S."/>
            <person name="Stajich J.E."/>
            <person name="Nowrousian M."/>
        </authorList>
    </citation>
    <scope>NUCLEOTIDE SEQUENCE [LARGE SCALE GENOMIC DNA]</scope>
    <source>
        <strain evidence="3">CBS 100304</strain>
        <tissue evidence="2">Vegetative mycelium</tissue>
    </source>
</reference>
<evidence type="ECO:0000313" key="2">
    <source>
        <dbReference type="EMBL" id="CCX06186.1"/>
    </source>
</evidence>
<organism evidence="2 3">
    <name type="scientific">Pyronema omphalodes (strain CBS 100304)</name>
    <name type="common">Pyronema confluens</name>
    <dbReference type="NCBI Taxonomy" id="1076935"/>
    <lineage>
        <taxon>Eukaryota</taxon>
        <taxon>Fungi</taxon>
        <taxon>Dikarya</taxon>
        <taxon>Ascomycota</taxon>
        <taxon>Pezizomycotina</taxon>
        <taxon>Pezizomycetes</taxon>
        <taxon>Pezizales</taxon>
        <taxon>Pyronemataceae</taxon>
        <taxon>Pyronema</taxon>
    </lineage>
</organism>
<gene>
    <name evidence="2" type="ORF">PCON_05773</name>
</gene>
<dbReference type="AlphaFoldDB" id="U4KWX5"/>
<feature type="compositionally biased region" description="Acidic residues" evidence="1">
    <location>
        <begin position="106"/>
        <end position="119"/>
    </location>
</feature>
<evidence type="ECO:0000256" key="1">
    <source>
        <dbReference type="SAM" id="MobiDB-lite"/>
    </source>
</evidence>
<feature type="region of interest" description="Disordered" evidence="1">
    <location>
        <begin position="45"/>
        <end position="144"/>
    </location>
</feature>
<accession>U4KWX5</accession>
<sequence length="144" mass="15989">MSKRIRSFQQSFAVPNPPSRLQQSILIRRNASTNPRELLLRYHQPGGLTGLLTPPNHNPSIHTPAHQAIPPPATTNTPVRIRAHSVGLSNSANADATQPETVQSETESESESETEDVQSEIEVFQPETETETEPEPKKKKLRLI</sequence>
<dbReference type="EMBL" id="HF935281">
    <property type="protein sequence ID" value="CCX06186.1"/>
    <property type="molecule type" value="Genomic_DNA"/>
</dbReference>
<feature type="compositionally biased region" description="Polar residues" evidence="1">
    <location>
        <begin position="87"/>
        <end position="99"/>
    </location>
</feature>
<evidence type="ECO:0000313" key="3">
    <source>
        <dbReference type="Proteomes" id="UP000018144"/>
    </source>
</evidence>
<proteinExistence type="predicted"/>
<protein>
    <submittedName>
        <fullName evidence="2">Uncharacterized protein</fullName>
    </submittedName>
</protein>
<name>U4KWX5_PYROM</name>